<feature type="region of interest" description="Disordered" evidence="7">
    <location>
        <begin position="76"/>
        <end position="97"/>
    </location>
</feature>
<dbReference type="EMBL" id="CADCVP010000167">
    <property type="protein sequence ID" value="CAA9495199.1"/>
    <property type="molecule type" value="Genomic_DNA"/>
</dbReference>
<dbReference type="InterPro" id="IPR004087">
    <property type="entry name" value="KH_dom"/>
</dbReference>
<dbReference type="Pfam" id="PF00013">
    <property type="entry name" value="KH_1"/>
    <property type="match status" value="1"/>
</dbReference>
<dbReference type="InterPro" id="IPR015946">
    <property type="entry name" value="KH_dom-like_a/b"/>
</dbReference>
<dbReference type="Pfam" id="PF12072">
    <property type="entry name" value="RNase_Y_N"/>
    <property type="match status" value="1"/>
</dbReference>
<dbReference type="CDD" id="cd00077">
    <property type="entry name" value="HDc"/>
    <property type="match status" value="1"/>
</dbReference>
<dbReference type="PANTHER" id="PTHR12826:SF15">
    <property type="entry name" value="RIBONUCLEASE Y"/>
    <property type="match status" value="1"/>
</dbReference>
<dbReference type="AlphaFoldDB" id="A0A6J4SLU7"/>
<dbReference type="Gene3D" id="1.10.3210.10">
    <property type="entry name" value="Hypothetical protein af1432"/>
    <property type="match status" value="1"/>
</dbReference>
<protein>
    <recommendedName>
        <fullName evidence="5 6">Ribonuclease Y</fullName>
        <shortName evidence="5">RNase Y</shortName>
        <ecNumber evidence="5 6">3.1.-.-</ecNumber>
    </recommendedName>
</protein>
<dbReference type="InterPro" id="IPR036612">
    <property type="entry name" value="KH_dom_type_1_sf"/>
</dbReference>
<sequence length="500" mass="53477">MEIVIGAVVVAIGLALGLLGAALLVSGRMPAPSSRHGARAASRPTATSASQRKAATPAASAAPAVFLVPTGAAPAITSPGASADGDGGDPDPVPAGDPLAERLRILEAREAELAELTERHRRELEAVSGLNAATARQLLLRDVEEAARHDKARILREVEAETKRDAGRRVRNILAVAMQRMAAGHAAETTVSTVTLASDDMKGRIIGREGRNIRALEHLTGVDFIIDDTPNAVVLSAFDGVRREVARITLEKLLQDGRIHPGRIEETYLQAKAELEEHMMRCGEEAAFDANVPNLDPELIRVLGRLKYRTSYGQSVLAHSVECAHLAAMMANEIGASPRTARRAALLHDIGKAVSHEVEGPHALVGAALARRHGEPEAVVHAMEAHHNEVEPQTVEAVLIQAADALSGARPGARGESLEAYVKRLRELETIAERHDGVDKVYAMHAGREIRVIVAPDALDDDGTVLLSHAIAREIEESLDYPGQIKVTVIRESRATDYAR</sequence>
<dbReference type="SUPFAM" id="SSF54791">
    <property type="entry name" value="Eukaryotic type KH-domain (KH-domain type I)"/>
    <property type="match status" value="1"/>
</dbReference>
<dbReference type="NCBIfam" id="TIGR03319">
    <property type="entry name" value="RNase_Y"/>
    <property type="match status" value="1"/>
</dbReference>
<evidence type="ECO:0000256" key="6">
    <source>
        <dbReference type="NCBIfam" id="TIGR03319"/>
    </source>
</evidence>
<reference evidence="9" key="1">
    <citation type="submission" date="2020-02" db="EMBL/GenBank/DDBJ databases">
        <authorList>
            <person name="Meier V. D."/>
        </authorList>
    </citation>
    <scope>NUCLEOTIDE SEQUENCE</scope>
    <source>
        <strain evidence="9">AVDCRST_MAG69</strain>
    </source>
</reference>
<evidence type="ECO:0000256" key="3">
    <source>
        <dbReference type="ARBA" id="ARBA00022801"/>
    </source>
</evidence>
<dbReference type="CDD" id="cd22431">
    <property type="entry name" value="KH-I_RNaseY"/>
    <property type="match status" value="1"/>
</dbReference>
<dbReference type="InterPro" id="IPR022711">
    <property type="entry name" value="RNase_Y_N"/>
</dbReference>
<dbReference type="SMART" id="SM00471">
    <property type="entry name" value="HDc"/>
    <property type="match status" value="1"/>
</dbReference>
<comment type="function">
    <text evidence="5">Endoribonuclease that initiates mRNA decay.</text>
</comment>
<feature type="compositionally biased region" description="Low complexity" evidence="7">
    <location>
        <begin position="39"/>
        <end position="55"/>
    </location>
</feature>
<evidence type="ECO:0000256" key="7">
    <source>
        <dbReference type="SAM" id="MobiDB-lite"/>
    </source>
</evidence>
<dbReference type="GO" id="GO:0016787">
    <property type="term" value="F:hydrolase activity"/>
    <property type="evidence" value="ECO:0007669"/>
    <property type="project" value="UniProtKB-KW"/>
</dbReference>
<dbReference type="SMART" id="SM00322">
    <property type="entry name" value="KH"/>
    <property type="match status" value="1"/>
</dbReference>
<keyword evidence="4 5" id="KW-0694">RNA-binding</keyword>
<dbReference type="PROSITE" id="PS50084">
    <property type="entry name" value="KH_TYPE_1"/>
    <property type="match status" value="1"/>
</dbReference>
<feature type="region of interest" description="Disordered" evidence="7">
    <location>
        <begin position="30"/>
        <end position="55"/>
    </location>
</feature>
<dbReference type="NCBIfam" id="TIGR00277">
    <property type="entry name" value="HDIG"/>
    <property type="match status" value="1"/>
</dbReference>
<dbReference type="InterPro" id="IPR006675">
    <property type="entry name" value="HDIG_dom"/>
</dbReference>
<feature type="domain" description="HD" evidence="8">
    <location>
        <begin position="316"/>
        <end position="409"/>
    </location>
</feature>
<dbReference type="InterPro" id="IPR006674">
    <property type="entry name" value="HD_domain"/>
</dbReference>
<keyword evidence="3 5" id="KW-0378">Hydrolase</keyword>
<dbReference type="Gene3D" id="3.30.300.20">
    <property type="match status" value="1"/>
</dbReference>
<dbReference type="InterPro" id="IPR004088">
    <property type="entry name" value="KH_dom_type_1"/>
</dbReference>
<accession>A0A6J4SLU7</accession>
<dbReference type="HAMAP" id="MF_00335">
    <property type="entry name" value="RNase_Y"/>
    <property type="match status" value="1"/>
</dbReference>
<keyword evidence="1 5" id="KW-0540">Nuclease</keyword>
<evidence type="ECO:0000259" key="8">
    <source>
        <dbReference type="PROSITE" id="PS51831"/>
    </source>
</evidence>
<keyword evidence="2 5" id="KW-0255">Endonuclease</keyword>
<evidence type="ECO:0000256" key="2">
    <source>
        <dbReference type="ARBA" id="ARBA00022759"/>
    </source>
</evidence>
<organism evidence="9">
    <name type="scientific">uncultured Solirubrobacteraceae bacterium</name>
    <dbReference type="NCBI Taxonomy" id="1162706"/>
    <lineage>
        <taxon>Bacteria</taxon>
        <taxon>Bacillati</taxon>
        <taxon>Actinomycetota</taxon>
        <taxon>Thermoleophilia</taxon>
        <taxon>Solirubrobacterales</taxon>
        <taxon>Solirubrobacteraceae</taxon>
        <taxon>environmental samples</taxon>
    </lineage>
</organism>
<evidence type="ECO:0000256" key="4">
    <source>
        <dbReference type="ARBA" id="ARBA00022884"/>
    </source>
</evidence>
<dbReference type="PANTHER" id="PTHR12826">
    <property type="entry name" value="RIBONUCLEASE Y"/>
    <property type="match status" value="1"/>
</dbReference>
<evidence type="ECO:0000256" key="5">
    <source>
        <dbReference type="HAMAP-Rule" id="MF_00335"/>
    </source>
</evidence>
<evidence type="ECO:0000313" key="9">
    <source>
        <dbReference type="EMBL" id="CAA9495199.1"/>
    </source>
</evidence>
<dbReference type="GO" id="GO:0003723">
    <property type="term" value="F:RNA binding"/>
    <property type="evidence" value="ECO:0007669"/>
    <property type="project" value="UniProtKB-UniRule"/>
</dbReference>
<comment type="similarity">
    <text evidence="5">Belongs to the RNase Y family.</text>
</comment>
<dbReference type="SUPFAM" id="SSF109604">
    <property type="entry name" value="HD-domain/PDEase-like"/>
    <property type="match status" value="1"/>
</dbReference>
<dbReference type="GO" id="GO:0005886">
    <property type="term" value="C:plasma membrane"/>
    <property type="evidence" value="ECO:0007669"/>
    <property type="project" value="UniProtKB-UniRule"/>
</dbReference>
<dbReference type="PROSITE" id="PS51831">
    <property type="entry name" value="HD"/>
    <property type="match status" value="1"/>
</dbReference>
<dbReference type="GO" id="GO:0004521">
    <property type="term" value="F:RNA endonuclease activity"/>
    <property type="evidence" value="ECO:0007669"/>
    <property type="project" value="UniProtKB-UniRule"/>
</dbReference>
<dbReference type="InterPro" id="IPR003607">
    <property type="entry name" value="HD/PDEase_dom"/>
</dbReference>
<dbReference type="Pfam" id="PF01966">
    <property type="entry name" value="HD"/>
    <property type="match status" value="1"/>
</dbReference>
<gene>
    <name evidence="5" type="primary">rny</name>
    <name evidence="9" type="ORF">AVDCRST_MAG69-1570</name>
</gene>
<proteinExistence type="inferred from homology"/>
<dbReference type="InterPro" id="IPR017705">
    <property type="entry name" value="Ribonuclease_Y"/>
</dbReference>
<evidence type="ECO:0000256" key="1">
    <source>
        <dbReference type="ARBA" id="ARBA00022722"/>
    </source>
</evidence>
<name>A0A6J4SLU7_9ACTN</name>
<dbReference type="EC" id="3.1.-.-" evidence="5 6"/>
<dbReference type="GO" id="GO:0006402">
    <property type="term" value="P:mRNA catabolic process"/>
    <property type="evidence" value="ECO:0007669"/>
    <property type="project" value="UniProtKB-UniRule"/>
</dbReference>